<evidence type="ECO:0000256" key="3">
    <source>
        <dbReference type="ARBA" id="ARBA00022679"/>
    </source>
</evidence>
<dbReference type="AlphaFoldDB" id="A0ABD2Z500"/>
<dbReference type="Proteomes" id="UP001630127">
    <property type="component" value="Unassembled WGS sequence"/>
</dbReference>
<dbReference type="PANTHER" id="PTHR11926:SF774">
    <property type="entry name" value="UDP-GLYCOSYLTRANSFERASE 85A1-RELATED"/>
    <property type="match status" value="1"/>
</dbReference>
<keyword evidence="3 4" id="KW-0808">Transferase</keyword>
<dbReference type="InterPro" id="IPR002213">
    <property type="entry name" value="UDP_glucos_trans"/>
</dbReference>
<dbReference type="FunFam" id="3.40.50.2000:FF:000065">
    <property type="entry name" value="Glycosyltransferase"/>
    <property type="match status" value="1"/>
</dbReference>
<protein>
    <recommendedName>
        <fullName evidence="5">Glycosyltransferase</fullName>
        <ecNumber evidence="5">2.4.1.-</ecNumber>
    </recommendedName>
</protein>
<dbReference type="FunFam" id="3.40.50.2000:FF:000027">
    <property type="entry name" value="Glycosyltransferase"/>
    <property type="match status" value="1"/>
</dbReference>
<keyword evidence="2 4" id="KW-0328">Glycosyltransferase</keyword>
<sequence>MSKENGPMKRRRPHAILVPTPGQGHINPMMKIAKLLHQRGFHITFVNTQSIHQRLLESQVSLKGLSTFQFLAIPDGLSDAVVVDVPAIVRSMENNLLAPFRELVMRINDNAASNIIPPITCIVSDGCLSFTLEVAEELSIPNVLLWTHGACGIMAYASFHQLVEKGLTPLKDSSFLTNGYLDTAIDWIPGMEGIRLRDLPTFIRTTDKEDIMVHFNIRIVERSHKASAIIVNTFDTLECEILDELKTMFPKLSTIGPLHLMENQPPEDDETSSFGSNLWREDGGYLEWLDSKESHSVLYVNFGTSTHMTANMLTELAWGLAKSKQNFLWIIRSDLVARDTINLPIEFKNEIKERGLIASWCKQEKVLNHPAIGGFLTHCGWNSTLESISAGVPMICWPALFEQTTNCWFCCNKWGVGVELGSELRRDNIENLVKELMLTEKGKKMKDKAMEWKRLAEDACLSSTGSSYINFERIVEEVLLCKTKDS</sequence>
<dbReference type="GO" id="GO:0035251">
    <property type="term" value="F:UDP-glucosyltransferase activity"/>
    <property type="evidence" value="ECO:0007669"/>
    <property type="project" value="UniProtKB-ARBA"/>
</dbReference>
<evidence type="ECO:0000256" key="4">
    <source>
        <dbReference type="RuleBase" id="RU003718"/>
    </source>
</evidence>
<keyword evidence="7" id="KW-1185">Reference proteome</keyword>
<reference evidence="6 7" key="1">
    <citation type="submission" date="2024-11" db="EMBL/GenBank/DDBJ databases">
        <title>A near-complete genome assembly of Cinchona calisaya.</title>
        <authorList>
            <person name="Lian D.C."/>
            <person name="Zhao X.W."/>
            <person name="Wei L."/>
        </authorList>
    </citation>
    <scope>NUCLEOTIDE SEQUENCE [LARGE SCALE GENOMIC DNA]</scope>
    <source>
        <tissue evidence="6">Nenye</tissue>
    </source>
</reference>
<dbReference type="PANTHER" id="PTHR11926">
    <property type="entry name" value="GLUCOSYL/GLUCURONOSYL TRANSFERASES"/>
    <property type="match status" value="1"/>
</dbReference>
<dbReference type="SUPFAM" id="SSF53756">
    <property type="entry name" value="UDP-Glycosyltransferase/glycogen phosphorylase"/>
    <property type="match status" value="1"/>
</dbReference>
<comment type="similarity">
    <text evidence="1 4">Belongs to the UDP-glycosyltransferase family.</text>
</comment>
<dbReference type="InterPro" id="IPR035595">
    <property type="entry name" value="UDP_glycos_trans_CS"/>
</dbReference>
<evidence type="ECO:0000313" key="6">
    <source>
        <dbReference type="EMBL" id="KAL3514159.1"/>
    </source>
</evidence>
<comment type="caution">
    <text evidence="6">The sequence shown here is derived from an EMBL/GenBank/DDBJ whole genome shotgun (WGS) entry which is preliminary data.</text>
</comment>
<evidence type="ECO:0000256" key="2">
    <source>
        <dbReference type="ARBA" id="ARBA00022676"/>
    </source>
</evidence>
<dbReference type="PROSITE" id="PS00375">
    <property type="entry name" value="UDPGT"/>
    <property type="match status" value="1"/>
</dbReference>
<name>A0ABD2Z500_9GENT</name>
<accession>A0ABD2Z500</accession>
<proteinExistence type="inferred from homology"/>
<evidence type="ECO:0000256" key="5">
    <source>
        <dbReference type="RuleBase" id="RU362057"/>
    </source>
</evidence>
<dbReference type="CDD" id="cd03784">
    <property type="entry name" value="GT1_Gtf-like"/>
    <property type="match status" value="1"/>
</dbReference>
<dbReference type="Gene3D" id="3.40.50.2000">
    <property type="entry name" value="Glycogen Phosphorylase B"/>
    <property type="match status" value="2"/>
</dbReference>
<dbReference type="EMBL" id="JBJUIK010000011">
    <property type="protein sequence ID" value="KAL3514159.1"/>
    <property type="molecule type" value="Genomic_DNA"/>
</dbReference>
<evidence type="ECO:0000256" key="1">
    <source>
        <dbReference type="ARBA" id="ARBA00009995"/>
    </source>
</evidence>
<gene>
    <name evidence="6" type="ORF">ACH5RR_026876</name>
</gene>
<dbReference type="EC" id="2.4.1.-" evidence="5"/>
<organism evidence="6 7">
    <name type="scientific">Cinchona calisaya</name>
    <dbReference type="NCBI Taxonomy" id="153742"/>
    <lineage>
        <taxon>Eukaryota</taxon>
        <taxon>Viridiplantae</taxon>
        <taxon>Streptophyta</taxon>
        <taxon>Embryophyta</taxon>
        <taxon>Tracheophyta</taxon>
        <taxon>Spermatophyta</taxon>
        <taxon>Magnoliopsida</taxon>
        <taxon>eudicotyledons</taxon>
        <taxon>Gunneridae</taxon>
        <taxon>Pentapetalae</taxon>
        <taxon>asterids</taxon>
        <taxon>lamiids</taxon>
        <taxon>Gentianales</taxon>
        <taxon>Rubiaceae</taxon>
        <taxon>Cinchonoideae</taxon>
        <taxon>Cinchoneae</taxon>
        <taxon>Cinchona</taxon>
    </lineage>
</organism>
<dbReference type="Pfam" id="PF00201">
    <property type="entry name" value="UDPGT"/>
    <property type="match status" value="1"/>
</dbReference>
<evidence type="ECO:0000313" key="7">
    <source>
        <dbReference type="Proteomes" id="UP001630127"/>
    </source>
</evidence>